<dbReference type="Proteomes" id="UP000054564">
    <property type="component" value="Unassembled WGS sequence"/>
</dbReference>
<accession>A0A0L0V050</accession>
<name>A0A0L0V050_9BASI</name>
<feature type="chain" id="PRO_5007415821" description="Hydrophobin" evidence="1">
    <location>
        <begin position="21"/>
        <end position="140"/>
    </location>
</feature>
<evidence type="ECO:0000313" key="3">
    <source>
        <dbReference type="Proteomes" id="UP000054564"/>
    </source>
</evidence>
<dbReference type="EMBL" id="AJIL01000161">
    <property type="protein sequence ID" value="KNE92546.1"/>
    <property type="molecule type" value="Genomic_DNA"/>
</dbReference>
<dbReference type="AlphaFoldDB" id="A0A0L0V050"/>
<keyword evidence="1" id="KW-0732">Signal</keyword>
<evidence type="ECO:0008006" key="4">
    <source>
        <dbReference type="Google" id="ProtNLM"/>
    </source>
</evidence>
<evidence type="ECO:0000256" key="1">
    <source>
        <dbReference type="SAM" id="SignalP"/>
    </source>
</evidence>
<sequence length="140" mass="14802">MHLLMKIVAVLSVIMLQGRTIECKAKADVKSAQACPTSNPQAVCVTARSDKKGKVPLTKFVSLRKGVLDTTNSDPTKRKNFSCLSYVASSLDSDTLLSQCCTDSVKLTGKGKDGLTQPVPKNFNDGNCIGTSAAVPARGI</sequence>
<comment type="caution">
    <text evidence="2">The sequence shown here is derived from an EMBL/GenBank/DDBJ whole genome shotgun (WGS) entry which is preliminary data.</text>
</comment>
<dbReference type="EMBL" id="AJIL01000161">
    <property type="protein sequence ID" value="KNE92545.1"/>
    <property type="molecule type" value="Genomic_DNA"/>
</dbReference>
<proteinExistence type="predicted"/>
<organism evidence="2 3">
    <name type="scientific">Puccinia striiformis f. sp. tritici PST-78</name>
    <dbReference type="NCBI Taxonomy" id="1165861"/>
    <lineage>
        <taxon>Eukaryota</taxon>
        <taxon>Fungi</taxon>
        <taxon>Dikarya</taxon>
        <taxon>Basidiomycota</taxon>
        <taxon>Pucciniomycotina</taxon>
        <taxon>Pucciniomycetes</taxon>
        <taxon>Pucciniales</taxon>
        <taxon>Pucciniaceae</taxon>
        <taxon>Puccinia</taxon>
    </lineage>
</organism>
<feature type="signal peptide" evidence="1">
    <location>
        <begin position="1"/>
        <end position="20"/>
    </location>
</feature>
<gene>
    <name evidence="2" type="ORF">PSTG_14054</name>
</gene>
<keyword evidence="3" id="KW-1185">Reference proteome</keyword>
<protein>
    <recommendedName>
        <fullName evidence="4">Hydrophobin</fullName>
    </recommendedName>
</protein>
<evidence type="ECO:0000313" key="2">
    <source>
        <dbReference type="EMBL" id="KNE92546.1"/>
    </source>
</evidence>
<reference evidence="2" key="1">
    <citation type="submission" date="2014-03" db="EMBL/GenBank/DDBJ databases">
        <title>Cloning and expression analysis of gamma-glutamylcysteines synthetase in perennial ryegrass.</title>
        <authorList>
            <person name="Wei S."/>
            <person name="Sun Z."/>
        </authorList>
    </citation>
    <scope>NUCLEOTIDE SEQUENCE</scope>
    <source>
        <strain evidence="2">Race PST-78</strain>
    </source>
</reference>
<reference evidence="3" key="2">
    <citation type="submission" date="2014-03" db="EMBL/GenBank/DDBJ databases">
        <title>The Genome Sequence of Puccinia striiformis f. sp. tritici PST-78.</title>
        <authorList>
            <consortium name="The Broad Institute Genome Sequencing Platform"/>
            <person name="Cuomo C."/>
            <person name="Hulbert S."/>
            <person name="Chen X."/>
            <person name="Walker B."/>
            <person name="Young S.K."/>
            <person name="Zeng Q."/>
            <person name="Gargeya S."/>
            <person name="Fitzgerald M."/>
            <person name="Haas B."/>
            <person name="Abouelleil A."/>
            <person name="Alvarado L."/>
            <person name="Arachchi H.M."/>
            <person name="Berlin A.M."/>
            <person name="Chapman S.B."/>
            <person name="Goldberg J."/>
            <person name="Griggs A."/>
            <person name="Gujja S."/>
            <person name="Hansen M."/>
            <person name="Howarth C."/>
            <person name="Imamovic A."/>
            <person name="Larimer J."/>
            <person name="McCowan C."/>
            <person name="Montmayeur A."/>
            <person name="Murphy C."/>
            <person name="Neiman D."/>
            <person name="Pearson M."/>
            <person name="Priest M."/>
            <person name="Roberts A."/>
            <person name="Saif S."/>
            <person name="Shea T."/>
            <person name="Sisk P."/>
            <person name="Sykes S."/>
            <person name="Wortman J."/>
            <person name="Nusbaum C."/>
            <person name="Birren B."/>
        </authorList>
    </citation>
    <scope>NUCLEOTIDE SEQUENCE [LARGE SCALE GENOMIC DNA]</scope>
    <source>
        <strain evidence="3">race PST-78</strain>
    </source>
</reference>